<proteinExistence type="predicted"/>
<evidence type="ECO:0000313" key="1">
    <source>
        <dbReference type="EMBL" id="PFX11749.1"/>
    </source>
</evidence>
<keyword evidence="2" id="KW-1185">Reference proteome</keyword>
<gene>
    <name evidence="1" type="ORF">AWC38_SpisGene24415</name>
</gene>
<name>A0A2B4R4L3_STYPI</name>
<accession>A0A2B4R4L3</accession>
<dbReference type="EMBL" id="LSMT01001938">
    <property type="protein sequence ID" value="PFX11749.1"/>
    <property type="molecule type" value="Genomic_DNA"/>
</dbReference>
<comment type="caution">
    <text evidence="1">The sequence shown here is derived from an EMBL/GenBank/DDBJ whole genome shotgun (WGS) entry which is preliminary data.</text>
</comment>
<organism evidence="1 2">
    <name type="scientific">Stylophora pistillata</name>
    <name type="common">Smooth cauliflower coral</name>
    <dbReference type="NCBI Taxonomy" id="50429"/>
    <lineage>
        <taxon>Eukaryota</taxon>
        <taxon>Metazoa</taxon>
        <taxon>Cnidaria</taxon>
        <taxon>Anthozoa</taxon>
        <taxon>Hexacorallia</taxon>
        <taxon>Scleractinia</taxon>
        <taxon>Astrocoeniina</taxon>
        <taxon>Pocilloporidae</taxon>
        <taxon>Stylophora</taxon>
    </lineage>
</organism>
<dbReference type="Proteomes" id="UP000225706">
    <property type="component" value="Unassembled WGS sequence"/>
</dbReference>
<protein>
    <submittedName>
        <fullName evidence="1">Uncharacterized protein</fullName>
    </submittedName>
</protein>
<dbReference type="AlphaFoldDB" id="A0A2B4R4L3"/>
<evidence type="ECO:0000313" key="2">
    <source>
        <dbReference type="Proteomes" id="UP000225706"/>
    </source>
</evidence>
<sequence length="141" mass="15605">MGRRSMGNDAKKYACEFWLNLSLVHPQPLVTCVANDFEAPVKKIGMWLKTAAKERDVEELKAKGWKKTGNRTCEDVKCRICGNVQGRRTSTPRCGCPSPLLGTIPNNDIIASAAQISDSFPHHARLSKSKAWAPNKNDRAP</sequence>
<reference evidence="2" key="1">
    <citation type="journal article" date="2017" name="bioRxiv">
        <title>Comparative analysis of the genomes of Stylophora pistillata and Acropora digitifera provides evidence for extensive differences between species of corals.</title>
        <authorList>
            <person name="Voolstra C.R."/>
            <person name="Li Y."/>
            <person name="Liew Y.J."/>
            <person name="Baumgarten S."/>
            <person name="Zoccola D."/>
            <person name="Flot J.-F."/>
            <person name="Tambutte S."/>
            <person name="Allemand D."/>
            <person name="Aranda M."/>
        </authorList>
    </citation>
    <scope>NUCLEOTIDE SEQUENCE [LARGE SCALE GENOMIC DNA]</scope>
</reference>